<name>A0A1G8BMF7_9MICO</name>
<feature type="transmembrane region" description="Helical" evidence="1">
    <location>
        <begin position="165"/>
        <end position="182"/>
    </location>
</feature>
<keyword evidence="1" id="KW-1133">Transmembrane helix</keyword>
<protein>
    <submittedName>
        <fullName evidence="2">Uncharacterized protein</fullName>
    </submittedName>
</protein>
<sequence>MTIDAPHARATPRLDPSRGTSIAIWACMIAVVAVLIAVRLPQLERLVTERTSDLLVELADPELGAASVRVGAVTAIVLFIAVGIVIALVVGLLERWLGPRALAPRPWARLGAGGAMVGLVGIGLQVAAVALAVPSVEKSALVLVGILAIAALMPLAFRDGRTRTGYLRSLAVTVAAGMLLWLQ</sequence>
<proteinExistence type="predicted"/>
<reference evidence="3" key="1">
    <citation type="submission" date="2016-10" db="EMBL/GenBank/DDBJ databases">
        <authorList>
            <person name="Varghese N."/>
            <person name="Submissions S."/>
        </authorList>
    </citation>
    <scope>NUCLEOTIDE SEQUENCE [LARGE SCALE GENOMIC DNA]</scope>
    <source>
        <strain evidence="3">DSM 22002</strain>
    </source>
</reference>
<keyword evidence="1" id="KW-0472">Membrane</keyword>
<dbReference type="EMBL" id="LT629695">
    <property type="protein sequence ID" value="SDH34254.1"/>
    <property type="molecule type" value="Genomic_DNA"/>
</dbReference>
<dbReference type="AlphaFoldDB" id="A0A1G8BMF7"/>
<dbReference type="STRING" id="399736.SAMN04489720_0991"/>
<feature type="transmembrane region" description="Helical" evidence="1">
    <location>
        <begin position="114"/>
        <end position="133"/>
    </location>
</feature>
<evidence type="ECO:0000313" key="2">
    <source>
        <dbReference type="EMBL" id="SDH34254.1"/>
    </source>
</evidence>
<gene>
    <name evidence="2" type="ORF">SAMN04489720_0991</name>
</gene>
<keyword evidence="1" id="KW-0812">Transmembrane</keyword>
<feature type="transmembrane region" description="Helical" evidence="1">
    <location>
        <begin position="139"/>
        <end position="158"/>
    </location>
</feature>
<dbReference type="Proteomes" id="UP000198822">
    <property type="component" value="Chromosome I"/>
</dbReference>
<evidence type="ECO:0000313" key="3">
    <source>
        <dbReference type="Proteomes" id="UP000198822"/>
    </source>
</evidence>
<keyword evidence="3" id="KW-1185">Reference proteome</keyword>
<feature type="transmembrane region" description="Helical" evidence="1">
    <location>
        <begin position="21"/>
        <end position="40"/>
    </location>
</feature>
<accession>A0A1G8BMF7</accession>
<evidence type="ECO:0000256" key="1">
    <source>
        <dbReference type="SAM" id="Phobius"/>
    </source>
</evidence>
<feature type="transmembrane region" description="Helical" evidence="1">
    <location>
        <begin position="70"/>
        <end position="93"/>
    </location>
</feature>
<organism evidence="2 3">
    <name type="scientific">Agrococcus jejuensis</name>
    <dbReference type="NCBI Taxonomy" id="399736"/>
    <lineage>
        <taxon>Bacteria</taxon>
        <taxon>Bacillati</taxon>
        <taxon>Actinomycetota</taxon>
        <taxon>Actinomycetes</taxon>
        <taxon>Micrococcales</taxon>
        <taxon>Microbacteriaceae</taxon>
        <taxon>Agrococcus</taxon>
    </lineage>
</organism>